<dbReference type="InterPro" id="IPR050685">
    <property type="entry name" value="LDLR"/>
</dbReference>
<dbReference type="PANTHER" id="PTHR24270">
    <property type="entry name" value="LOW-DENSITY LIPOPROTEIN RECEPTOR-RELATED"/>
    <property type="match status" value="1"/>
</dbReference>
<dbReference type="GO" id="GO:0005886">
    <property type="term" value="C:plasma membrane"/>
    <property type="evidence" value="ECO:0007669"/>
    <property type="project" value="TreeGrafter"/>
</dbReference>
<reference evidence="10" key="1">
    <citation type="submission" date="2022-11" db="UniProtKB">
        <authorList>
            <consortium name="WormBaseParasite"/>
        </authorList>
    </citation>
    <scope>IDENTIFICATION</scope>
</reference>
<protein>
    <submittedName>
        <fullName evidence="10">Uncharacterized protein</fullName>
    </submittedName>
</protein>
<evidence type="ECO:0000256" key="3">
    <source>
        <dbReference type="ARBA" id="ARBA00022737"/>
    </source>
</evidence>
<feature type="chain" id="PRO_5036793496" evidence="8">
    <location>
        <begin position="24"/>
        <end position="161"/>
    </location>
</feature>
<evidence type="ECO:0000256" key="8">
    <source>
        <dbReference type="SAM" id="SignalP"/>
    </source>
</evidence>
<evidence type="ECO:0000313" key="9">
    <source>
        <dbReference type="Proteomes" id="UP000887565"/>
    </source>
</evidence>
<evidence type="ECO:0000256" key="5">
    <source>
        <dbReference type="ARBA" id="ARBA00023136"/>
    </source>
</evidence>
<keyword evidence="9" id="KW-1185">Reference proteome</keyword>
<accession>A0A915KFK6</accession>
<dbReference type="Gene3D" id="4.10.400.10">
    <property type="entry name" value="Low-density Lipoprotein Receptor"/>
    <property type="match status" value="1"/>
</dbReference>
<keyword evidence="4" id="KW-1133">Transmembrane helix</keyword>
<dbReference type="Proteomes" id="UP000887565">
    <property type="component" value="Unplaced"/>
</dbReference>
<evidence type="ECO:0000256" key="4">
    <source>
        <dbReference type="ARBA" id="ARBA00022989"/>
    </source>
</evidence>
<proteinExistence type="predicted"/>
<evidence type="ECO:0000313" key="10">
    <source>
        <dbReference type="WBParaSite" id="nRc.2.0.1.t37598-RA"/>
    </source>
</evidence>
<comment type="caution">
    <text evidence="7">Lacks conserved residue(s) required for the propagation of feature annotation.</text>
</comment>
<evidence type="ECO:0000256" key="6">
    <source>
        <dbReference type="ARBA" id="ARBA00023157"/>
    </source>
</evidence>
<dbReference type="PANTHER" id="PTHR24270:SF63">
    <property type="entry name" value="TERRIBLY REDUCED OPTIC LOBES, ISOFORM B"/>
    <property type="match status" value="1"/>
</dbReference>
<feature type="disulfide bond" evidence="7">
    <location>
        <begin position="122"/>
        <end position="140"/>
    </location>
</feature>
<keyword evidence="5" id="KW-0472">Membrane</keyword>
<evidence type="ECO:0000256" key="2">
    <source>
        <dbReference type="ARBA" id="ARBA00022692"/>
    </source>
</evidence>
<keyword evidence="6 7" id="KW-1015">Disulfide bond</keyword>
<keyword evidence="2" id="KW-0812">Transmembrane</keyword>
<keyword evidence="8" id="KW-0732">Signal</keyword>
<dbReference type="GO" id="GO:0016192">
    <property type="term" value="P:vesicle-mediated transport"/>
    <property type="evidence" value="ECO:0007669"/>
    <property type="project" value="UniProtKB-ARBA"/>
</dbReference>
<dbReference type="InterPro" id="IPR036055">
    <property type="entry name" value="LDL_receptor-like_sf"/>
</dbReference>
<dbReference type="CDD" id="cd00112">
    <property type="entry name" value="LDLa"/>
    <property type="match status" value="2"/>
</dbReference>
<dbReference type="SUPFAM" id="SSF57424">
    <property type="entry name" value="LDL receptor-like module"/>
    <property type="match status" value="2"/>
</dbReference>
<dbReference type="WBParaSite" id="nRc.2.0.1.t37598-RA">
    <property type="protein sequence ID" value="nRc.2.0.1.t37598-RA"/>
    <property type="gene ID" value="nRc.2.0.1.g37598"/>
</dbReference>
<name>A0A915KFK6_ROMCU</name>
<dbReference type="Pfam" id="PF00057">
    <property type="entry name" value="Ldl_recept_a"/>
    <property type="match status" value="1"/>
</dbReference>
<evidence type="ECO:0000256" key="1">
    <source>
        <dbReference type="ARBA" id="ARBA00004167"/>
    </source>
</evidence>
<sequence>MINIHLTFVFIVVFLSTFYANEALITNGHLREVRYKAAQDFYKQRLKSSNCTNGFYCGEKCLSMEKYRDGIKDCKDGSDEDCWPGAVKCSNNNMCIDEADKMALCISPSDSKYCQMPNVFLCKNRNCILNLWVNDDKNDCGDWSDELSNLTRIRNILKPSA</sequence>
<dbReference type="InterPro" id="IPR002172">
    <property type="entry name" value="LDrepeatLR_classA_rpt"/>
</dbReference>
<dbReference type="PRINTS" id="PR00261">
    <property type="entry name" value="LDLRECEPTOR"/>
</dbReference>
<comment type="subcellular location">
    <subcellularLocation>
        <location evidence="1">Membrane</location>
        <topology evidence="1">Single-pass membrane protein</topology>
    </subcellularLocation>
</comment>
<evidence type="ECO:0000256" key="7">
    <source>
        <dbReference type="PROSITE-ProRule" id="PRU00124"/>
    </source>
</evidence>
<dbReference type="SMART" id="SM00192">
    <property type="entry name" value="LDLa"/>
    <property type="match status" value="2"/>
</dbReference>
<keyword evidence="3" id="KW-0677">Repeat</keyword>
<dbReference type="PROSITE" id="PS50068">
    <property type="entry name" value="LDLRA_2"/>
    <property type="match status" value="2"/>
</dbReference>
<organism evidence="9 10">
    <name type="scientific">Romanomermis culicivorax</name>
    <name type="common">Nematode worm</name>
    <dbReference type="NCBI Taxonomy" id="13658"/>
    <lineage>
        <taxon>Eukaryota</taxon>
        <taxon>Metazoa</taxon>
        <taxon>Ecdysozoa</taxon>
        <taxon>Nematoda</taxon>
        <taxon>Enoplea</taxon>
        <taxon>Dorylaimia</taxon>
        <taxon>Mermithida</taxon>
        <taxon>Mermithoidea</taxon>
        <taxon>Mermithidae</taxon>
        <taxon>Romanomermis</taxon>
    </lineage>
</organism>
<dbReference type="AlphaFoldDB" id="A0A915KFK6"/>
<feature type="signal peptide" evidence="8">
    <location>
        <begin position="1"/>
        <end position="23"/>
    </location>
</feature>